<evidence type="ECO:0000256" key="2">
    <source>
        <dbReference type="ARBA" id="ARBA00023239"/>
    </source>
</evidence>
<dbReference type="PROSITE" id="PS00665">
    <property type="entry name" value="DHDPS_1"/>
    <property type="match status" value="1"/>
</dbReference>
<accession>A0A2N9L8B1</accession>
<dbReference type="PANTHER" id="PTHR12128">
    <property type="entry name" value="DIHYDRODIPICOLINATE SYNTHASE"/>
    <property type="match status" value="1"/>
</dbReference>
<dbReference type="PROSITE" id="PS00666">
    <property type="entry name" value="DHDPS_2"/>
    <property type="match status" value="1"/>
</dbReference>
<dbReference type="InterPro" id="IPR020625">
    <property type="entry name" value="Schiff_base-form_aldolases_AS"/>
</dbReference>
<feature type="binding site" evidence="6">
    <location>
        <position position="264"/>
    </location>
    <ligand>
        <name>pyruvate</name>
        <dbReference type="ChEBI" id="CHEBI:15361"/>
    </ligand>
</feature>
<dbReference type="PRINTS" id="PR00146">
    <property type="entry name" value="DHPICSNTHASE"/>
</dbReference>
<dbReference type="AlphaFoldDB" id="A0A2N9L8B1"/>
<dbReference type="GO" id="GO:0008840">
    <property type="term" value="F:4-hydroxy-tetrahydrodipicolinate synthase activity"/>
    <property type="evidence" value="ECO:0007669"/>
    <property type="project" value="TreeGrafter"/>
</dbReference>
<evidence type="ECO:0000256" key="5">
    <source>
        <dbReference type="PIRSR" id="PIRSR001365-1"/>
    </source>
</evidence>
<dbReference type="InterPro" id="IPR002220">
    <property type="entry name" value="DapA-like"/>
</dbReference>
<dbReference type="PANTHER" id="PTHR12128:SF66">
    <property type="entry name" value="4-HYDROXY-2-OXOGLUTARATE ALDOLASE, MITOCHONDRIAL"/>
    <property type="match status" value="1"/>
</dbReference>
<dbReference type="GO" id="GO:0044281">
    <property type="term" value="P:small molecule metabolic process"/>
    <property type="evidence" value="ECO:0007669"/>
    <property type="project" value="UniProtKB-ARBA"/>
</dbReference>
<dbReference type="InterPro" id="IPR013785">
    <property type="entry name" value="Aldolase_TIM"/>
</dbReference>
<feature type="active site" description="Proton donor/acceptor" evidence="5">
    <location>
        <position position="136"/>
    </location>
</feature>
<protein>
    <submittedName>
        <fullName evidence="7">Dihydrodipicolinate synthetase family protein</fullName>
    </submittedName>
</protein>
<dbReference type="EMBL" id="OKRB01000078">
    <property type="protein sequence ID" value="SPE19274.1"/>
    <property type="molecule type" value="Genomic_DNA"/>
</dbReference>
<reference evidence="8" key="1">
    <citation type="submission" date="2018-02" db="EMBL/GenBank/DDBJ databases">
        <authorList>
            <person name="Hausmann B."/>
        </authorList>
    </citation>
    <scope>NUCLEOTIDE SEQUENCE [LARGE SCALE GENOMIC DNA]</scope>
    <source>
        <strain evidence="8">Peat soil MAG SbA5</strain>
    </source>
</reference>
<dbReference type="CDD" id="cd00408">
    <property type="entry name" value="DHDPS-like"/>
    <property type="match status" value="1"/>
</dbReference>
<name>A0A2N9L8B1_9BACT</name>
<feature type="binding site" evidence="6">
    <location>
        <position position="46"/>
    </location>
    <ligand>
        <name>pyruvate</name>
        <dbReference type="ChEBI" id="CHEBI:15361"/>
    </ligand>
</feature>
<comment type="similarity">
    <text evidence="1 4">Belongs to the DapA family.</text>
</comment>
<organism evidence="7 8">
    <name type="scientific">Candidatus Sulfuritelmatomonas gaucii</name>
    <dbReference type="NCBI Taxonomy" id="2043161"/>
    <lineage>
        <taxon>Bacteria</taxon>
        <taxon>Pseudomonadati</taxon>
        <taxon>Acidobacteriota</taxon>
        <taxon>Terriglobia</taxon>
        <taxon>Terriglobales</taxon>
        <taxon>Acidobacteriaceae</taxon>
        <taxon>Candidatus Sulfuritelmatomonas</taxon>
    </lineage>
</organism>
<evidence type="ECO:0000256" key="6">
    <source>
        <dbReference type="PIRSR" id="PIRSR001365-2"/>
    </source>
</evidence>
<keyword evidence="3" id="KW-0704">Schiff base</keyword>
<feature type="active site" description="Schiff-base intermediate with substrate" evidence="5">
    <location>
        <position position="164"/>
    </location>
</feature>
<keyword evidence="2 4" id="KW-0456">Lyase</keyword>
<dbReference type="SMART" id="SM01130">
    <property type="entry name" value="DHDPS"/>
    <property type="match status" value="1"/>
</dbReference>
<dbReference type="Proteomes" id="UP000239735">
    <property type="component" value="Unassembled WGS sequence"/>
</dbReference>
<proteinExistence type="inferred from homology"/>
<gene>
    <name evidence="7" type="ORF">SBA5_220120</name>
</gene>
<dbReference type="SUPFAM" id="SSF51569">
    <property type="entry name" value="Aldolase"/>
    <property type="match status" value="2"/>
</dbReference>
<evidence type="ECO:0000256" key="3">
    <source>
        <dbReference type="ARBA" id="ARBA00023270"/>
    </source>
</evidence>
<sequence length="351" mass="37563">MLMEGIFAALTTPFYPDERIYFRKIEANMARYSRSLLAGMIVLGSTGEAVTLDDAETREVLRAFVEAATPEKVLIAGVGRESVKGTVALAEAAAELQYDAVLVRPPNYYATNLPAPAMLHYFRSVADRSPLPVILYNIPKCVPYQIPIELISELAQHHNIIAIKDSSGSVDRIRDTVAATKDAPRRTVPVTQVFEAVTARMMNAPSEPSGSFVPATDLSGGVAVATPPPAAPVKTRSREVGFQVLCGSASALFESLQAGATGGILAFAACAPQASQEIHLAWKDHDLALAAEKQKRIAAVNKRVVSELGIAGVKYACDFNGYFGGRPRAPLLGLSADEKAEVENLLAEIRN</sequence>
<evidence type="ECO:0000256" key="1">
    <source>
        <dbReference type="ARBA" id="ARBA00007592"/>
    </source>
</evidence>
<dbReference type="OrthoDB" id="9782828at2"/>
<dbReference type="Pfam" id="PF00701">
    <property type="entry name" value="DHDPS"/>
    <property type="match status" value="2"/>
</dbReference>
<evidence type="ECO:0000313" key="8">
    <source>
        <dbReference type="Proteomes" id="UP000239735"/>
    </source>
</evidence>
<dbReference type="PIRSF" id="PIRSF001365">
    <property type="entry name" value="DHDPS"/>
    <property type="match status" value="1"/>
</dbReference>
<evidence type="ECO:0000313" key="7">
    <source>
        <dbReference type="EMBL" id="SPE19274.1"/>
    </source>
</evidence>
<dbReference type="InterPro" id="IPR020624">
    <property type="entry name" value="Schiff_base-form_aldolases_CS"/>
</dbReference>
<dbReference type="Gene3D" id="3.20.20.70">
    <property type="entry name" value="Aldolase class I"/>
    <property type="match status" value="1"/>
</dbReference>
<evidence type="ECO:0000256" key="4">
    <source>
        <dbReference type="PIRNR" id="PIRNR001365"/>
    </source>
</evidence>